<protein>
    <submittedName>
        <fullName evidence="1">Uncharacterized protein</fullName>
    </submittedName>
</protein>
<dbReference type="InterPro" id="IPR021942">
    <property type="entry name" value="DUF3557"/>
</dbReference>
<dbReference type="AlphaFoldDB" id="A0A2G5UQF7"/>
<dbReference type="Proteomes" id="UP000230233">
    <property type="component" value="Chromosome III"/>
</dbReference>
<name>A0A2G5UQF7_9PELO</name>
<dbReference type="OrthoDB" id="5887958at2759"/>
<dbReference type="PANTHER" id="PTHR31379">
    <property type="entry name" value="F-BOX C PROTEIN-RELATED-RELATED"/>
    <property type="match status" value="1"/>
</dbReference>
<keyword evidence="2" id="KW-1185">Reference proteome</keyword>
<evidence type="ECO:0000313" key="2">
    <source>
        <dbReference type="Proteomes" id="UP000230233"/>
    </source>
</evidence>
<comment type="caution">
    <text evidence="1">The sequence shown here is derived from an EMBL/GenBank/DDBJ whole genome shotgun (WGS) entry which is preliminary data.</text>
</comment>
<sequence length="217" mass="24966">MSRPLIFDLWSTVMDRMDLANRILLSQKCPAFRRTDQRCSAKAATVEITTNSVKINNTSFYVAEYETGEHIEVFRNGVKWKMVFLRTTVPLREAKKKLFKAIMKRRSGTLNVQNLSILGDLNFPPNLKLCVQNVNVARPYRNFQEDDRIKQTRTSTLYKDLQKVLTADSFPLETLEMDYNFSARLAAPAKTVILVGEPYGIEVSDIHRIHVKKCTMS</sequence>
<dbReference type="EMBL" id="PDUG01000003">
    <property type="protein sequence ID" value="PIC41795.1"/>
    <property type="molecule type" value="Genomic_DNA"/>
</dbReference>
<accession>A0A2G5UQF7</accession>
<proteinExistence type="predicted"/>
<organism evidence="1 2">
    <name type="scientific">Caenorhabditis nigoni</name>
    <dbReference type="NCBI Taxonomy" id="1611254"/>
    <lineage>
        <taxon>Eukaryota</taxon>
        <taxon>Metazoa</taxon>
        <taxon>Ecdysozoa</taxon>
        <taxon>Nematoda</taxon>
        <taxon>Chromadorea</taxon>
        <taxon>Rhabditida</taxon>
        <taxon>Rhabditina</taxon>
        <taxon>Rhabditomorpha</taxon>
        <taxon>Rhabditoidea</taxon>
        <taxon>Rhabditidae</taxon>
        <taxon>Peloderinae</taxon>
        <taxon>Caenorhabditis</taxon>
    </lineage>
</organism>
<dbReference type="PANTHER" id="PTHR31379:SF1">
    <property type="entry name" value="F-BOX C PROTEIN-RELATED"/>
    <property type="match status" value="1"/>
</dbReference>
<evidence type="ECO:0000313" key="1">
    <source>
        <dbReference type="EMBL" id="PIC41795.1"/>
    </source>
</evidence>
<reference evidence="2" key="1">
    <citation type="submission" date="2017-10" db="EMBL/GenBank/DDBJ databases">
        <title>Rapid genome shrinkage in a self-fertile nematode reveals novel sperm competition proteins.</title>
        <authorList>
            <person name="Yin D."/>
            <person name="Schwarz E.M."/>
            <person name="Thomas C.G."/>
            <person name="Felde R.L."/>
            <person name="Korf I.F."/>
            <person name="Cutter A.D."/>
            <person name="Schartner C.M."/>
            <person name="Ralston E.J."/>
            <person name="Meyer B.J."/>
            <person name="Haag E.S."/>
        </authorList>
    </citation>
    <scope>NUCLEOTIDE SEQUENCE [LARGE SCALE GENOMIC DNA]</scope>
    <source>
        <strain evidence="2">JU1422</strain>
    </source>
</reference>
<gene>
    <name evidence="1" type="primary">Cnig_chr_III.g9088</name>
    <name evidence="1" type="ORF">B9Z55_009088</name>
</gene>